<sequence length="90" mass="10599">METKILVTVKTGPTMEVYPEEGKYKKDFTKEELKICNDDYKKELHAEVVKNVKYALEKLKDEDELIEESYIEGSDDWEEDYGIEITTEVQ</sequence>
<dbReference type="EMBL" id="BART01008223">
    <property type="protein sequence ID" value="GAG70552.1"/>
    <property type="molecule type" value="Genomic_DNA"/>
</dbReference>
<protein>
    <submittedName>
        <fullName evidence="1">Uncharacterized protein</fullName>
    </submittedName>
</protein>
<gene>
    <name evidence="1" type="ORF">S01H4_18533</name>
</gene>
<comment type="caution">
    <text evidence="1">The sequence shown here is derived from an EMBL/GenBank/DDBJ whole genome shotgun (WGS) entry which is preliminary data.</text>
</comment>
<organism evidence="1">
    <name type="scientific">marine sediment metagenome</name>
    <dbReference type="NCBI Taxonomy" id="412755"/>
    <lineage>
        <taxon>unclassified sequences</taxon>
        <taxon>metagenomes</taxon>
        <taxon>ecological metagenomes</taxon>
    </lineage>
</organism>
<reference evidence="1" key="1">
    <citation type="journal article" date="2014" name="Front. Microbiol.">
        <title>High frequency of phylogenetically diverse reductive dehalogenase-homologous genes in deep subseafloor sedimentary metagenomes.</title>
        <authorList>
            <person name="Kawai M."/>
            <person name="Futagami T."/>
            <person name="Toyoda A."/>
            <person name="Takaki Y."/>
            <person name="Nishi S."/>
            <person name="Hori S."/>
            <person name="Arai W."/>
            <person name="Tsubouchi T."/>
            <person name="Morono Y."/>
            <person name="Uchiyama I."/>
            <person name="Ito T."/>
            <person name="Fujiyama A."/>
            <person name="Inagaki F."/>
            <person name="Takami H."/>
        </authorList>
    </citation>
    <scope>NUCLEOTIDE SEQUENCE</scope>
    <source>
        <strain evidence="1">Expedition CK06-06</strain>
    </source>
</reference>
<dbReference type="AlphaFoldDB" id="X1AM61"/>
<name>X1AM61_9ZZZZ</name>
<evidence type="ECO:0000313" key="1">
    <source>
        <dbReference type="EMBL" id="GAG70552.1"/>
    </source>
</evidence>
<proteinExistence type="predicted"/>
<accession>X1AM61</accession>